<dbReference type="InterPro" id="IPR029045">
    <property type="entry name" value="ClpP/crotonase-like_dom_sf"/>
</dbReference>
<evidence type="ECO:0000256" key="9">
    <source>
        <dbReference type="PROSITE-ProRule" id="PRU10086"/>
    </source>
</evidence>
<evidence type="ECO:0000256" key="12">
    <source>
        <dbReference type="RuleBase" id="RU003567"/>
    </source>
</evidence>
<dbReference type="InterPro" id="IPR001907">
    <property type="entry name" value="ClpP"/>
</dbReference>
<dbReference type="CDD" id="cd07017">
    <property type="entry name" value="S14_ClpP_2"/>
    <property type="match status" value="1"/>
</dbReference>
<evidence type="ECO:0000256" key="6">
    <source>
        <dbReference type="ARBA" id="ARBA00034021"/>
    </source>
</evidence>
<keyword evidence="15" id="KW-1185">Reference proteome</keyword>
<reference evidence="14 15" key="1">
    <citation type="submission" date="2024-01" db="EMBL/GenBank/DDBJ databases">
        <title>Genomic insights into the taxonomy and metabolism of the cyanobacterium Pannus brasiliensis CCIBt3594.</title>
        <authorList>
            <person name="Machado M."/>
            <person name="Botero N.B."/>
            <person name="Andreote A.P.D."/>
            <person name="Feitosa A.M.T."/>
            <person name="Popin R."/>
            <person name="Sivonen K."/>
            <person name="Fiore M.F."/>
        </authorList>
    </citation>
    <scope>NUCLEOTIDE SEQUENCE [LARGE SCALE GENOMIC DNA]</scope>
    <source>
        <strain evidence="14 15">CCIBt3594</strain>
    </source>
</reference>
<feature type="transmembrane region" description="Helical" evidence="13">
    <location>
        <begin position="116"/>
        <end position="137"/>
    </location>
</feature>
<dbReference type="AlphaFoldDB" id="A0AAW9QNJ4"/>
<dbReference type="Proteomes" id="UP001328733">
    <property type="component" value="Unassembled WGS sequence"/>
</dbReference>
<dbReference type="EMBL" id="JBAFSM010000028">
    <property type="protein sequence ID" value="MEG3438440.1"/>
    <property type="molecule type" value="Genomic_DNA"/>
</dbReference>
<dbReference type="NCBIfam" id="NF009205">
    <property type="entry name" value="PRK12553.1"/>
    <property type="match status" value="1"/>
</dbReference>
<dbReference type="FunFam" id="3.90.226.10:FF:000001">
    <property type="entry name" value="ATP-dependent Clp protease proteolytic subunit"/>
    <property type="match status" value="1"/>
</dbReference>
<keyword evidence="5 7" id="KW-0720">Serine protease</keyword>
<evidence type="ECO:0000256" key="8">
    <source>
        <dbReference type="PROSITE-ProRule" id="PRU10085"/>
    </source>
</evidence>
<comment type="similarity">
    <text evidence="1 7 12">Belongs to the peptidase S14 family.</text>
</comment>
<evidence type="ECO:0000256" key="10">
    <source>
        <dbReference type="RuleBase" id="RU000549"/>
    </source>
</evidence>
<evidence type="ECO:0000256" key="11">
    <source>
        <dbReference type="RuleBase" id="RU000550"/>
    </source>
</evidence>
<evidence type="ECO:0000313" key="14">
    <source>
        <dbReference type="EMBL" id="MEG3438440.1"/>
    </source>
</evidence>
<comment type="subcellular location">
    <subcellularLocation>
        <location evidence="7">Cytoplasm</location>
    </subcellularLocation>
</comment>
<keyword evidence="3 7" id="KW-0645">Protease</keyword>
<feature type="active site" evidence="7 9">
    <location>
        <position position="151"/>
    </location>
</feature>
<dbReference type="PROSITE" id="PS00381">
    <property type="entry name" value="CLP_PROTEASE_SER"/>
    <property type="match status" value="1"/>
</dbReference>
<dbReference type="NCBIfam" id="TIGR00493">
    <property type="entry name" value="clpP"/>
    <property type="match status" value="1"/>
</dbReference>
<comment type="caution">
    <text evidence="14">The sequence shown here is derived from an EMBL/GenBank/DDBJ whole genome shotgun (WGS) entry which is preliminary data.</text>
</comment>
<dbReference type="NCBIfam" id="NF001368">
    <property type="entry name" value="PRK00277.1"/>
    <property type="match status" value="1"/>
</dbReference>
<dbReference type="GO" id="GO:0004252">
    <property type="term" value="F:serine-type endopeptidase activity"/>
    <property type="evidence" value="ECO:0007669"/>
    <property type="project" value="UniProtKB-UniRule"/>
</dbReference>
<keyword evidence="4 7" id="KW-0378">Hydrolase</keyword>
<gene>
    <name evidence="7 14" type="primary">clpP</name>
    <name evidence="14" type="ORF">V0288_15015</name>
</gene>
<dbReference type="InterPro" id="IPR018215">
    <property type="entry name" value="ClpP_Ser_AS"/>
</dbReference>
<evidence type="ECO:0000256" key="1">
    <source>
        <dbReference type="ARBA" id="ARBA00007039"/>
    </source>
</evidence>
<evidence type="ECO:0000256" key="4">
    <source>
        <dbReference type="ARBA" id="ARBA00022801"/>
    </source>
</evidence>
<name>A0AAW9QNJ4_9CHRO</name>
<protein>
    <recommendedName>
        <fullName evidence="7 12">ATP-dependent Clp protease proteolytic subunit</fullName>
        <ecNumber evidence="7 10">3.4.21.92</ecNumber>
    </recommendedName>
    <alternativeName>
        <fullName evidence="7">Endopeptidase Clp</fullName>
    </alternativeName>
</protein>
<evidence type="ECO:0000256" key="3">
    <source>
        <dbReference type="ARBA" id="ARBA00022670"/>
    </source>
</evidence>
<dbReference type="GO" id="GO:0005737">
    <property type="term" value="C:cytoplasm"/>
    <property type="evidence" value="ECO:0007669"/>
    <property type="project" value="UniProtKB-SubCell"/>
</dbReference>
<comment type="catalytic activity">
    <reaction evidence="6 7 9">
        <text>Hydrolysis of proteins to small peptides in the presence of ATP and magnesium. alpha-casein is the usual test substrate. In the absence of ATP, only oligopeptides shorter than five residues are hydrolyzed (such as succinyl-Leu-Tyr-|-NHMec, and Leu-Tyr-Leu-|-Tyr-Trp, in which cleavage of the -Tyr-|-Leu- and -Tyr-|-Trp bonds also occurs).</text>
        <dbReference type="EC" id="3.4.21.92"/>
    </reaction>
</comment>
<sequence length="234" mass="25781">MLESRSPDYPIASHRRPSLHSVANYPSVRNVLPVVIEQSGMGERAFDIYSRLLRERIVFLGTPVDDNVADSIVAQLLYLEAEDPEKDIQLYINSPGGSVYAGLAIYDTMQQIRPDVVTICFGLAASMGAFLLCGGAAGKRMSLPSSRIMIHQPLGGAQGQASDIAIQAKEILYIKQRLNTMLAQHTGQPYDRIANDTERDFFMSAEEARDYGLIDRVISRPELPDPSVPVTSLK</sequence>
<dbReference type="PROSITE" id="PS00382">
    <property type="entry name" value="CLP_PROTEASE_HIS"/>
    <property type="match status" value="1"/>
</dbReference>
<evidence type="ECO:0000256" key="13">
    <source>
        <dbReference type="SAM" id="Phobius"/>
    </source>
</evidence>
<keyword evidence="13" id="KW-1133">Transmembrane helix</keyword>
<dbReference type="SUPFAM" id="SSF52096">
    <property type="entry name" value="ClpP/crotonase"/>
    <property type="match status" value="1"/>
</dbReference>
<evidence type="ECO:0000256" key="2">
    <source>
        <dbReference type="ARBA" id="ARBA00022490"/>
    </source>
</evidence>
<dbReference type="GO" id="GO:0004176">
    <property type="term" value="F:ATP-dependent peptidase activity"/>
    <property type="evidence" value="ECO:0007669"/>
    <property type="project" value="InterPro"/>
</dbReference>
<keyword evidence="13" id="KW-0472">Membrane</keyword>
<organism evidence="14 15">
    <name type="scientific">Pannus brasiliensis CCIBt3594</name>
    <dbReference type="NCBI Taxonomy" id="1427578"/>
    <lineage>
        <taxon>Bacteria</taxon>
        <taxon>Bacillati</taxon>
        <taxon>Cyanobacteriota</taxon>
        <taxon>Cyanophyceae</taxon>
        <taxon>Oscillatoriophycideae</taxon>
        <taxon>Chroococcales</taxon>
        <taxon>Microcystaceae</taxon>
        <taxon>Pannus</taxon>
    </lineage>
</organism>
<dbReference type="GO" id="GO:0051117">
    <property type="term" value="F:ATPase binding"/>
    <property type="evidence" value="ECO:0007669"/>
    <property type="project" value="TreeGrafter"/>
</dbReference>
<dbReference type="PANTHER" id="PTHR10381:SF70">
    <property type="entry name" value="ATP-DEPENDENT CLP PROTEASE PROTEOLYTIC SUBUNIT"/>
    <property type="match status" value="1"/>
</dbReference>
<comment type="function">
    <text evidence="7 11">Cleaves peptides in various proteins in a process that requires ATP hydrolysis. Has a chymotrypsin-like activity. Plays a major role in the degradation of misfolded proteins.</text>
</comment>
<evidence type="ECO:0000256" key="7">
    <source>
        <dbReference type="HAMAP-Rule" id="MF_00444"/>
    </source>
</evidence>
<dbReference type="RefSeq" id="WP_332865921.1">
    <property type="nucleotide sequence ID" value="NZ_JBAFSM010000028.1"/>
</dbReference>
<feature type="active site" description="Nucleophile" evidence="7">
    <location>
        <position position="126"/>
    </location>
</feature>
<evidence type="ECO:0000256" key="5">
    <source>
        <dbReference type="ARBA" id="ARBA00022825"/>
    </source>
</evidence>
<keyword evidence="2 7" id="KW-0963">Cytoplasm</keyword>
<proteinExistence type="inferred from homology"/>
<dbReference type="PRINTS" id="PR00127">
    <property type="entry name" value="CLPPROTEASEP"/>
</dbReference>
<dbReference type="InterPro" id="IPR033135">
    <property type="entry name" value="ClpP_His_AS"/>
</dbReference>
<dbReference type="GO" id="GO:0006515">
    <property type="term" value="P:protein quality control for misfolded or incompletely synthesized proteins"/>
    <property type="evidence" value="ECO:0007669"/>
    <property type="project" value="TreeGrafter"/>
</dbReference>
<dbReference type="PANTHER" id="PTHR10381">
    <property type="entry name" value="ATP-DEPENDENT CLP PROTEASE PROTEOLYTIC SUBUNIT"/>
    <property type="match status" value="1"/>
</dbReference>
<dbReference type="HAMAP" id="MF_00444">
    <property type="entry name" value="ClpP"/>
    <property type="match status" value="1"/>
</dbReference>
<evidence type="ECO:0000313" key="15">
    <source>
        <dbReference type="Proteomes" id="UP001328733"/>
    </source>
</evidence>
<accession>A0AAW9QNJ4</accession>
<dbReference type="InterPro" id="IPR023562">
    <property type="entry name" value="ClpP/TepA"/>
</dbReference>
<feature type="active site" evidence="8">
    <location>
        <position position="126"/>
    </location>
</feature>
<dbReference type="EC" id="3.4.21.92" evidence="7 10"/>
<dbReference type="GO" id="GO:0009368">
    <property type="term" value="C:endopeptidase Clp complex"/>
    <property type="evidence" value="ECO:0007669"/>
    <property type="project" value="TreeGrafter"/>
</dbReference>
<dbReference type="Gene3D" id="3.90.226.10">
    <property type="entry name" value="2-enoyl-CoA Hydratase, Chain A, domain 1"/>
    <property type="match status" value="1"/>
</dbReference>
<comment type="subunit">
    <text evidence="7">Fourteen ClpP subunits assemble into 2 heptameric rings which stack back to back to give a disk-like structure with a central cavity, resembling the structure of eukaryotic proteasomes.</text>
</comment>
<dbReference type="Pfam" id="PF00574">
    <property type="entry name" value="CLP_protease"/>
    <property type="match status" value="1"/>
</dbReference>
<keyword evidence="13" id="KW-0812">Transmembrane</keyword>